<comment type="similarity">
    <text evidence="1">Belongs to the glycosyl hydrolase 13 family.</text>
</comment>
<dbReference type="Gene3D" id="3.20.20.80">
    <property type="entry name" value="Glycosidases"/>
    <property type="match status" value="1"/>
</dbReference>
<keyword evidence="3" id="KW-0378">Hydrolase</keyword>
<dbReference type="RefSeq" id="WP_263595470.1">
    <property type="nucleotide sequence ID" value="NZ_CP107020.1"/>
</dbReference>
<dbReference type="PANTHER" id="PTHR10357">
    <property type="entry name" value="ALPHA-AMYLASE FAMILY MEMBER"/>
    <property type="match status" value="1"/>
</dbReference>
<accession>A0ABY6G4Z7</accession>
<protein>
    <submittedName>
        <fullName evidence="3">Glycoside hydrolase family 13 protein</fullName>
    </submittedName>
</protein>
<dbReference type="Proteomes" id="UP001164305">
    <property type="component" value="Chromosome"/>
</dbReference>
<evidence type="ECO:0000313" key="3">
    <source>
        <dbReference type="EMBL" id="UYG18280.1"/>
    </source>
</evidence>
<evidence type="ECO:0000259" key="2">
    <source>
        <dbReference type="SMART" id="SM00642"/>
    </source>
</evidence>
<dbReference type="CDD" id="cd11332">
    <property type="entry name" value="AmyAc_OligoGlu_TS"/>
    <property type="match status" value="1"/>
</dbReference>
<evidence type="ECO:0000313" key="4">
    <source>
        <dbReference type="Proteomes" id="UP001164305"/>
    </source>
</evidence>
<sequence>MTSTPASTVLVDDPNWWRQAAVYQIYPRSFADANGDGIGDLRGIISRVPYLRELGIDAVWLSPFYPSALADGGYDVDDYRDVDPAIGTLADFDEMSAALHGAGIRLIVDLVPNHSSDRHAWFREALASPRGSNARDRYIFRDGRGENGELPPADWESIFGGPAWTRVEDGQWYLHLFAREQPDFNWKHPEVREDFLTTLRFWSDRGVDGFRVDVAHGLAKDLSEPLPSKAELKALPQLDGTHPLWDRDEVHEIYAEWRTVFDEYTPPRMAVAEAWAQTAERRARYAHPGSLGQAFNFDLLEADFDAADFRRIVTGNLTEAEAHGSSITWVFSNHDVVRHATRYALAPSDGTSKRGAAWLLAGGPADGIDPELGVRRARAATLFELALPGSAYLYQGEELGLHEVADIPAEQRQDPSFFRASREQLEKDGPGRDGCRVPLPWTRTGSSFGFGEGGSHLPQPAWFGDVSVEAQDGVEGSTLTLYREALRRRHELETAETLTWDESLSTGDVLAFERPGGWVTVTNFGDAPASVPAAEVLLASGEVDRAQDGALVLPGATTVWLRR</sequence>
<organism evidence="3 4">
    <name type="scientific">Brachybacterium huguangmaarense</name>
    <dbReference type="NCBI Taxonomy" id="1652028"/>
    <lineage>
        <taxon>Bacteria</taxon>
        <taxon>Bacillati</taxon>
        <taxon>Actinomycetota</taxon>
        <taxon>Actinomycetes</taxon>
        <taxon>Micrococcales</taxon>
        <taxon>Dermabacteraceae</taxon>
        <taxon>Brachybacterium</taxon>
    </lineage>
</organism>
<dbReference type="EMBL" id="CP107020">
    <property type="protein sequence ID" value="UYG18280.1"/>
    <property type="molecule type" value="Genomic_DNA"/>
</dbReference>
<dbReference type="PANTHER" id="PTHR10357:SF179">
    <property type="entry name" value="NEUTRAL AND BASIC AMINO ACID TRANSPORT PROTEIN RBAT"/>
    <property type="match status" value="1"/>
</dbReference>
<keyword evidence="4" id="KW-1185">Reference proteome</keyword>
<name>A0ABY6G4Z7_9MICO</name>
<dbReference type="SMART" id="SM00642">
    <property type="entry name" value="Aamy"/>
    <property type="match status" value="1"/>
</dbReference>
<dbReference type="InterPro" id="IPR006047">
    <property type="entry name" value="GH13_cat_dom"/>
</dbReference>
<dbReference type="Gene3D" id="3.90.400.10">
    <property type="entry name" value="Oligo-1,6-glucosidase, Domain 2"/>
    <property type="match status" value="1"/>
</dbReference>
<evidence type="ECO:0000256" key="1">
    <source>
        <dbReference type="ARBA" id="ARBA00008061"/>
    </source>
</evidence>
<dbReference type="SUPFAM" id="SSF51445">
    <property type="entry name" value="(Trans)glycosidases"/>
    <property type="match status" value="1"/>
</dbReference>
<dbReference type="GO" id="GO:0016787">
    <property type="term" value="F:hydrolase activity"/>
    <property type="evidence" value="ECO:0007669"/>
    <property type="project" value="UniProtKB-KW"/>
</dbReference>
<dbReference type="Pfam" id="PF00128">
    <property type="entry name" value="Alpha-amylase"/>
    <property type="match status" value="1"/>
</dbReference>
<feature type="domain" description="Glycosyl hydrolase family 13 catalytic" evidence="2">
    <location>
        <begin position="24"/>
        <end position="436"/>
    </location>
</feature>
<proteinExistence type="inferred from homology"/>
<gene>
    <name evidence="3" type="ORF">BRM3_13550</name>
</gene>
<dbReference type="InterPro" id="IPR045857">
    <property type="entry name" value="O16G_dom_2"/>
</dbReference>
<dbReference type="InterPro" id="IPR017853">
    <property type="entry name" value="GH"/>
</dbReference>
<reference evidence="3" key="1">
    <citation type="submission" date="2022-10" db="EMBL/GenBank/DDBJ databases">
        <title>Whole-Genome Sequencing of Brachybacterium huguangmaarense BRM-3, Isolated from Betula schmidtii.</title>
        <authorList>
            <person name="Haam D."/>
        </authorList>
    </citation>
    <scope>NUCLEOTIDE SEQUENCE</scope>
    <source>
        <strain evidence="3">BRM-3</strain>
    </source>
</reference>